<name>A0A917JW83_9GAMM</name>
<reference evidence="3" key="2">
    <citation type="submission" date="2020-09" db="EMBL/GenBank/DDBJ databases">
        <authorList>
            <person name="Sun Q."/>
            <person name="Ohkuma M."/>
        </authorList>
    </citation>
    <scope>NUCLEOTIDE SEQUENCE</scope>
    <source>
        <strain evidence="3">JCM 13919</strain>
    </source>
</reference>
<protein>
    <recommendedName>
        <fullName evidence="2">UPF0102 protein GCM10007966_14210</fullName>
    </recommendedName>
</protein>
<dbReference type="NCBIfam" id="TIGR00252">
    <property type="entry name" value="YraN family protein"/>
    <property type="match status" value="1"/>
</dbReference>
<accession>A0A917JW83</accession>
<dbReference type="OrthoDB" id="9794876at2"/>
<sequence>MSQQIGFAAEEEAKEHLISQGLKLIETNYRSKLGEIDLIMRDKDYLVFIEVRARASKAYGGALASVNYQKQQKLIKTALFYLMQKKIHHNLPIRFDVVSLEGKPYQINWIKNAFGVGL</sequence>
<dbReference type="Pfam" id="PF02021">
    <property type="entry name" value="UPF0102"/>
    <property type="match status" value="1"/>
</dbReference>
<dbReference type="EMBL" id="BMOB01000006">
    <property type="protein sequence ID" value="GGI86713.1"/>
    <property type="molecule type" value="Genomic_DNA"/>
</dbReference>
<dbReference type="HAMAP" id="MF_00048">
    <property type="entry name" value="UPF0102"/>
    <property type="match status" value="1"/>
</dbReference>
<dbReference type="CDD" id="cd20736">
    <property type="entry name" value="PoNe_Nuclease"/>
    <property type="match status" value="1"/>
</dbReference>
<dbReference type="GO" id="GO:0003676">
    <property type="term" value="F:nucleic acid binding"/>
    <property type="evidence" value="ECO:0007669"/>
    <property type="project" value="InterPro"/>
</dbReference>
<dbReference type="PANTHER" id="PTHR34039:SF1">
    <property type="entry name" value="UPF0102 PROTEIN YRAN"/>
    <property type="match status" value="1"/>
</dbReference>
<gene>
    <name evidence="3" type="ORF">GCM10007966_14210</name>
</gene>
<reference evidence="3" key="1">
    <citation type="journal article" date="2014" name="Int. J. Syst. Evol. Microbiol.">
        <title>Complete genome sequence of Corynebacterium casei LMG S-19264T (=DSM 44701T), isolated from a smear-ripened cheese.</title>
        <authorList>
            <consortium name="US DOE Joint Genome Institute (JGI-PGF)"/>
            <person name="Walter F."/>
            <person name="Albersmeier A."/>
            <person name="Kalinowski J."/>
            <person name="Ruckert C."/>
        </authorList>
    </citation>
    <scope>NUCLEOTIDE SEQUENCE</scope>
    <source>
        <strain evidence="3">JCM 13919</strain>
    </source>
</reference>
<dbReference type="Gene3D" id="3.40.1350.10">
    <property type="match status" value="1"/>
</dbReference>
<dbReference type="Proteomes" id="UP000630149">
    <property type="component" value="Unassembled WGS sequence"/>
</dbReference>
<dbReference type="AlphaFoldDB" id="A0A917JW83"/>
<dbReference type="InterPro" id="IPR011335">
    <property type="entry name" value="Restrct_endonuc-II-like"/>
</dbReference>
<dbReference type="NCBIfam" id="NF009150">
    <property type="entry name" value="PRK12497.1-3"/>
    <property type="match status" value="1"/>
</dbReference>
<keyword evidence="4" id="KW-1185">Reference proteome</keyword>
<evidence type="ECO:0000313" key="3">
    <source>
        <dbReference type="EMBL" id="GGI86713.1"/>
    </source>
</evidence>
<dbReference type="SUPFAM" id="SSF52980">
    <property type="entry name" value="Restriction endonuclease-like"/>
    <property type="match status" value="1"/>
</dbReference>
<evidence type="ECO:0000256" key="1">
    <source>
        <dbReference type="ARBA" id="ARBA00006738"/>
    </source>
</evidence>
<comment type="similarity">
    <text evidence="1 2">Belongs to the UPF0102 family.</text>
</comment>
<comment type="caution">
    <text evidence="3">The sequence shown here is derived from an EMBL/GenBank/DDBJ whole genome shotgun (WGS) entry which is preliminary data.</text>
</comment>
<dbReference type="InterPro" id="IPR011856">
    <property type="entry name" value="tRNA_endonuc-like_dom_sf"/>
</dbReference>
<dbReference type="InterPro" id="IPR003509">
    <property type="entry name" value="UPF0102_YraN-like"/>
</dbReference>
<organism evidence="3 4">
    <name type="scientific">Legionella impletisoli</name>
    <dbReference type="NCBI Taxonomy" id="343510"/>
    <lineage>
        <taxon>Bacteria</taxon>
        <taxon>Pseudomonadati</taxon>
        <taxon>Pseudomonadota</taxon>
        <taxon>Gammaproteobacteria</taxon>
        <taxon>Legionellales</taxon>
        <taxon>Legionellaceae</taxon>
        <taxon>Legionella</taxon>
    </lineage>
</organism>
<proteinExistence type="inferred from homology"/>
<dbReference type="RefSeq" id="WP_131776995.1">
    <property type="nucleotide sequence ID" value="NZ_BMOB01000006.1"/>
</dbReference>
<evidence type="ECO:0000313" key="4">
    <source>
        <dbReference type="Proteomes" id="UP000630149"/>
    </source>
</evidence>
<evidence type="ECO:0000256" key="2">
    <source>
        <dbReference type="HAMAP-Rule" id="MF_00048"/>
    </source>
</evidence>
<dbReference type="PANTHER" id="PTHR34039">
    <property type="entry name" value="UPF0102 PROTEIN YRAN"/>
    <property type="match status" value="1"/>
</dbReference>